<comment type="caution">
    <text evidence="1">The sequence shown here is derived from an EMBL/GenBank/DDBJ whole genome shotgun (WGS) entry which is preliminary data.</text>
</comment>
<dbReference type="EMBL" id="SMDN01000022">
    <property type="protein sequence ID" value="TQC51267.1"/>
    <property type="molecule type" value="Genomic_DNA"/>
</dbReference>
<gene>
    <name evidence="1" type="ORF">E1I18_03510</name>
</gene>
<protein>
    <submittedName>
        <fullName evidence="1">Uncharacterized protein</fullName>
    </submittedName>
</protein>
<keyword evidence="2" id="KW-1185">Reference proteome</keyword>
<dbReference type="RefSeq" id="WP_141484208.1">
    <property type="nucleotide sequence ID" value="NZ_SMDN01000022.1"/>
</dbReference>
<evidence type="ECO:0000313" key="1">
    <source>
        <dbReference type="EMBL" id="TQC51267.1"/>
    </source>
</evidence>
<accession>A0A507SHM5</accession>
<name>A0A507SHM5_9BACT</name>
<sequence length="247" mass="28268">MLITNVNVNKVVQQTTENRVRHLESRKIRDIKIANFKNSVMRKLEGIRERSFYKHEKDTKLNSFITEAEWRSLEIDFAIQVEAFLYLHKGVKAVGKDVTDFLRDNNWLWEFMGGLSDAVGNLVDATAGGPNQHLEAAAQGAFIVTTLLSKLKQDNKPFEYYNEFVITIFSRLSGIVGTRDIDLLIDALSTAKSALESIDYKWTNFLTLFISRSNASSLLERAKGLRELALNRLLDEERQSAWGNSWY</sequence>
<dbReference type="AlphaFoldDB" id="A0A507SHM5"/>
<evidence type="ECO:0000313" key="2">
    <source>
        <dbReference type="Proteomes" id="UP000320801"/>
    </source>
</evidence>
<organism evidence="1 2">
    <name type="scientific">Mycoplasmopsis mucosicanis</name>
    <dbReference type="NCBI Taxonomy" id="458208"/>
    <lineage>
        <taxon>Bacteria</taxon>
        <taxon>Bacillati</taxon>
        <taxon>Mycoplasmatota</taxon>
        <taxon>Mycoplasmoidales</taxon>
        <taxon>Metamycoplasmataceae</taxon>
        <taxon>Mycoplasmopsis</taxon>
    </lineage>
</organism>
<reference evidence="1 2" key="1">
    <citation type="submission" date="2019-03" db="EMBL/GenBank/DDBJ databases">
        <title>Characterization of a novel Mycoplasma cynos real-time PCR assay.</title>
        <authorList>
            <person name="Tallmadge R.L."/>
            <person name="Mitchell P.K."/>
            <person name="Goodman L."/>
        </authorList>
    </citation>
    <scope>NUCLEOTIDE SEQUENCE [LARGE SCALE GENOMIC DNA]</scope>
    <source>
        <strain evidence="1 2">1642</strain>
    </source>
</reference>
<dbReference type="Proteomes" id="UP000320801">
    <property type="component" value="Unassembled WGS sequence"/>
</dbReference>
<proteinExistence type="predicted"/>